<reference evidence="8" key="1">
    <citation type="journal article" date="2019" name="Int. J. Syst. Evol. Microbiol.">
        <title>The Global Catalogue of Microorganisms (GCM) 10K type strain sequencing project: providing services to taxonomists for standard genome sequencing and annotation.</title>
        <authorList>
            <consortium name="The Broad Institute Genomics Platform"/>
            <consortium name="The Broad Institute Genome Sequencing Center for Infectious Disease"/>
            <person name="Wu L."/>
            <person name="Ma J."/>
        </authorList>
    </citation>
    <scope>NUCLEOTIDE SEQUENCE [LARGE SCALE GENOMIC DNA]</scope>
    <source>
        <strain evidence="8">CCUG 57942</strain>
    </source>
</reference>
<dbReference type="Pfam" id="PF07691">
    <property type="entry name" value="PA14"/>
    <property type="match status" value="1"/>
</dbReference>
<evidence type="ECO:0000256" key="5">
    <source>
        <dbReference type="ARBA" id="ARBA00023295"/>
    </source>
</evidence>
<comment type="similarity">
    <text evidence="2">Belongs to the glycosyl hydrolase 20 family.</text>
</comment>
<dbReference type="CDD" id="cd06563">
    <property type="entry name" value="GH20_chitobiase-like"/>
    <property type="match status" value="1"/>
</dbReference>
<dbReference type="InterPro" id="IPR011658">
    <property type="entry name" value="PA14_dom"/>
</dbReference>
<evidence type="ECO:0000256" key="3">
    <source>
        <dbReference type="ARBA" id="ARBA00012663"/>
    </source>
</evidence>
<comment type="catalytic activity">
    <reaction evidence="1">
        <text>Hydrolysis of terminal non-reducing N-acetyl-D-hexosamine residues in N-acetyl-beta-D-hexosaminides.</text>
        <dbReference type="EC" id="3.2.1.52"/>
    </reaction>
</comment>
<dbReference type="Pfam" id="PF13290">
    <property type="entry name" value="CHB_HEX_C_1"/>
    <property type="match status" value="1"/>
</dbReference>
<dbReference type="Gene3D" id="3.20.20.80">
    <property type="entry name" value="Glycosidases"/>
    <property type="match status" value="1"/>
</dbReference>
<dbReference type="SUPFAM" id="SSF56988">
    <property type="entry name" value="Anthrax protective antigen"/>
    <property type="match status" value="1"/>
</dbReference>
<dbReference type="InterPro" id="IPR037524">
    <property type="entry name" value="PA14/GLEYA"/>
</dbReference>
<dbReference type="EMBL" id="JBHUJB010000073">
    <property type="protein sequence ID" value="MFD2160242.1"/>
    <property type="molecule type" value="Genomic_DNA"/>
</dbReference>
<dbReference type="InterPro" id="IPR015882">
    <property type="entry name" value="HEX_bac_N"/>
</dbReference>
<dbReference type="InterPro" id="IPR017853">
    <property type="entry name" value="GH"/>
</dbReference>
<dbReference type="EC" id="3.2.1.52" evidence="3"/>
<evidence type="ECO:0000256" key="2">
    <source>
        <dbReference type="ARBA" id="ARBA00006285"/>
    </source>
</evidence>
<evidence type="ECO:0000256" key="1">
    <source>
        <dbReference type="ARBA" id="ARBA00001231"/>
    </source>
</evidence>
<dbReference type="SUPFAM" id="SSF49785">
    <property type="entry name" value="Galactose-binding domain-like"/>
    <property type="match status" value="1"/>
</dbReference>
<proteinExistence type="inferred from homology"/>
<dbReference type="InterPro" id="IPR008979">
    <property type="entry name" value="Galactose-bd-like_sf"/>
</dbReference>
<evidence type="ECO:0000259" key="6">
    <source>
        <dbReference type="PROSITE" id="PS51820"/>
    </source>
</evidence>
<dbReference type="Proteomes" id="UP001597389">
    <property type="component" value="Unassembled WGS sequence"/>
</dbReference>
<evidence type="ECO:0000313" key="8">
    <source>
        <dbReference type="Proteomes" id="UP001597389"/>
    </source>
</evidence>
<keyword evidence="5" id="KW-0326">Glycosidase</keyword>
<evidence type="ECO:0000256" key="4">
    <source>
        <dbReference type="ARBA" id="ARBA00022801"/>
    </source>
</evidence>
<dbReference type="SMART" id="SM00758">
    <property type="entry name" value="PA14"/>
    <property type="match status" value="1"/>
</dbReference>
<dbReference type="Pfam" id="PF02838">
    <property type="entry name" value="Glyco_hydro_20b"/>
    <property type="match status" value="1"/>
</dbReference>
<dbReference type="PANTHER" id="PTHR22600:SF57">
    <property type="entry name" value="BETA-N-ACETYLHEXOSAMINIDASE"/>
    <property type="match status" value="1"/>
</dbReference>
<keyword evidence="8" id="KW-1185">Reference proteome</keyword>
<dbReference type="PANTHER" id="PTHR22600">
    <property type="entry name" value="BETA-HEXOSAMINIDASE"/>
    <property type="match status" value="1"/>
</dbReference>
<sequence length="763" mass="84904">MKVSEGVIELEANSHAGIFYGVQSLLQLVDGDEVAAVEIVDAPRYGWRGLHLDVSRHFFDVVFIKRYLDLMALYKYNVFHWHLSDDDGWRLESKKFPKLTEVGAYRSRVGRAGNQAKGLNVDDGKPYGGFYTREEVKEIIAYAKARHIEILPEIDVPGHSKAIVLSYPEYGTHPGSDVLNIGNPATVKFLEELFSEVAELFPFSYVHIGCDEVGLGGAWMRNADCQAKMKELGTDDPHVLHKWLVEHLQKHLAGEKKEAVAWCEVLDAKVGKDTVVMAWRDNGGWIKAPKLGHKTVVTPSMQTYFNYQEDIGSNAPGHGGYRTVMEKVYKFDPIDEGLSDAEKALVLGGQGCVWTEFIPLPQHVEYITYPRAVALSEALWSPKQKKDWDKFQSRLDAHQGYMDKHAIQYRVAAPLPVRKAVSFVETGLVQFTNPNSSGTIYYTTDGSEPSAASNTYREPGIKLSESAEVKAIVVLDNARESYRTSVVAEKQEAKKGQRVTGAKPGLAYRVFEKSGNDFGEVFKQEPVKRGHLKGLTIPEEMKGKDHFIVAYDGYLKVLQDGSYHFRLHADDAAVLYLNGRKVAEQGSVGGAFLGRGYHPLTVLFREDAGAERLRLEMRSEVGDYVPVGKDDIYFSRSMQPQALLSVETDMKAAGKHVAGNLLDSDAESYFHSQGGVKPGQHLTVWASEPKVIKEVEVLTGRANGSDILEGGILEVSYDGEKFEKVSDFTGGVAKGRPKKAVRAVRIKVIRPQGSWLMVRELNF</sequence>
<comment type="caution">
    <text evidence="7">The sequence shown here is derived from an EMBL/GenBank/DDBJ whole genome shotgun (WGS) entry which is preliminary data.</text>
</comment>
<evidence type="ECO:0000313" key="7">
    <source>
        <dbReference type="EMBL" id="MFD2160242.1"/>
    </source>
</evidence>
<keyword evidence="4" id="KW-0378">Hydrolase</keyword>
<dbReference type="InterPro" id="IPR059177">
    <property type="entry name" value="GH29D-like_dom"/>
</dbReference>
<name>A0ABW4ZF63_9BACT</name>
<dbReference type="SUPFAM" id="SSF55545">
    <property type="entry name" value="beta-N-acetylhexosaminidase-like domain"/>
    <property type="match status" value="1"/>
</dbReference>
<dbReference type="Pfam" id="PF00728">
    <property type="entry name" value="Glyco_hydro_20"/>
    <property type="match status" value="1"/>
</dbReference>
<dbReference type="InterPro" id="IPR015883">
    <property type="entry name" value="Glyco_hydro_20_cat"/>
</dbReference>
<dbReference type="RefSeq" id="WP_377086863.1">
    <property type="nucleotide sequence ID" value="NZ_JBHSJL010000014.1"/>
</dbReference>
<dbReference type="SUPFAM" id="SSF51445">
    <property type="entry name" value="(Trans)glycosidases"/>
    <property type="match status" value="1"/>
</dbReference>
<dbReference type="PROSITE" id="PS51820">
    <property type="entry name" value="PA14"/>
    <property type="match status" value="1"/>
</dbReference>
<gene>
    <name evidence="7" type="ORF">ACFSW8_15170</name>
</gene>
<dbReference type="Gene3D" id="2.60.120.260">
    <property type="entry name" value="Galactose-binding domain-like"/>
    <property type="match status" value="1"/>
</dbReference>
<dbReference type="PRINTS" id="PR00738">
    <property type="entry name" value="GLHYDRLASE20"/>
</dbReference>
<dbReference type="Gene3D" id="3.30.379.10">
    <property type="entry name" value="Chitobiase/beta-hexosaminidase domain 2-like"/>
    <property type="match status" value="1"/>
</dbReference>
<feature type="domain" description="PA14" evidence="6">
    <location>
        <begin position="501"/>
        <end position="643"/>
    </location>
</feature>
<dbReference type="InterPro" id="IPR025705">
    <property type="entry name" value="Beta_hexosaminidase_sua/sub"/>
</dbReference>
<organism evidence="7 8">
    <name type="scientific">Rubritalea tangerina</name>
    <dbReference type="NCBI Taxonomy" id="430798"/>
    <lineage>
        <taxon>Bacteria</taxon>
        <taxon>Pseudomonadati</taxon>
        <taxon>Verrucomicrobiota</taxon>
        <taxon>Verrucomicrobiia</taxon>
        <taxon>Verrucomicrobiales</taxon>
        <taxon>Rubritaleaceae</taxon>
        <taxon>Rubritalea</taxon>
    </lineage>
</organism>
<protein>
    <recommendedName>
        <fullName evidence="3">beta-N-acetylhexosaminidase</fullName>
        <ecNumber evidence="3">3.2.1.52</ecNumber>
    </recommendedName>
</protein>
<accession>A0ABW4ZF63</accession>
<dbReference type="InterPro" id="IPR029018">
    <property type="entry name" value="Hex-like_dom2"/>
</dbReference>